<dbReference type="GO" id="GO:0005516">
    <property type="term" value="F:calmodulin binding"/>
    <property type="evidence" value="ECO:0007669"/>
    <property type="project" value="InterPro"/>
</dbReference>
<dbReference type="AlphaFoldDB" id="A0A0B2PTK5"/>
<evidence type="ECO:0000259" key="2">
    <source>
        <dbReference type="Pfam" id="PF07839"/>
    </source>
</evidence>
<proteinExistence type="predicted"/>
<dbReference type="Pfam" id="PF07839">
    <property type="entry name" value="CaM_binding"/>
    <property type="match status" value="1"/>
</dbReference>
<dbReference type="InterPro" id="IPR012417">
    <property type="entry name" value="CaM-bd_dom_pln"/>
</dbReference>
<keyword evidence="5" id="KW-1185">Reference proteome</keyword>
<evidence type="ECO:0000313" key="4">
    <source>
        <dbReference type="EMBL" id="RZB41212.1"/>
    </source>
</evidence>
<dbReference type="PANTHER" id="PTHR33349">
    <property type="entry name" value="EMB|CAB62594.1"/>
    <property type="match status" value="1"/>
</dbReference>
<feature type="compositionally biased region" description="Low complexity" evidence="1">
    <location>
        <begin position="139"/>
        <end position="162"/>
    </location>
</feature>
<gene>
    <name evidence="4" type="ORF">D0Y65_055399</name>
    <name evidence="3" type="ORF">glysoja_041919</name>
</gene>
<evidence type="ECO:0000256" key="1">
    <source>
        <dbReference type="SAM" id="MobiDB-lite"/>
    </source>
</evidence>
<feature type="compositionally biased region" description="Basic and acidic residues" evidence="1">
    <location>
        <begin position="208"/>
        <end position="236"/>
    </location>
</feature>
<organism evidence="3">
    <name type="scientific">Glycine soja</name>
    <name type="common">Wild soybean</name>
    <dbReference type="NCBI Taxonomy" id="3848"/>
    <lineage>
        <taxon>Eukaryota</taxon>
        <taxon>Viridiplantae</taxon>
        <taxon>Streptophyta</taxon>
        <taxon>Embryophyta</taxon>
        <taxon>Tracheophyta</taxon>
        <taxon>Spermatophyta</taxon>
        <taxon>Magnoliopsida</taxon>
        <taxon>eudicotyledons</taxon>
        <taxon>Gunneridae</taxon>
        <taxon>Pentapetalae</taxon>
        <taxon>rosids</taxon>
        <taxon>fabids</taxon>
        <taxon>Fabales</taxon>
        <taxon>Fabaceae</taxon>
        <taxon>Papilionoideae</taxon>
        <taxon>50 kb inversion clade</taxon>
        <taxon>NPAAA clade</taxon>
        <taxon>indigoferoid/millettioid clade</taxon>
        <taxon>Phaseoleae</taxon>
        <taxon>Glycine</taxon>
        <taxon>Glycine subgen. Soja</taxon>
    </lineage>
</organism>
<feature type="compositionally biased region" description="Basic and acidic residues" evidence="1">
    <location>
        <begin position="249"/>
        <end position="284"/>
    </location>
</feature>
<reference evidence="4 5" key="2">
    <citation type="submission" date="2018-09" db="EMBL/GenBank/DDBJ databases">
        <title>A high-quality reference genome of wild soybean provides a powerful tool to mine soybean genomes.</title>
        <authorList>
            <person name="Xie M."/>
            <person name="Chung C.Y.L."/>
            <person name="Li M.-W."/>
            <person name="Wong F.-L."/>
            <person name="Chan T.-F."/>
            <person name="Lam H.-M."/>
        </authorList>
    </citation>
    <scope>NUCLEOTIDE SEQUENCE [LARGE SCALE GENOMIC DNA]</scope>
    <source>
        <strain evidence="5">cv. W05</strain>
        <tissue evidence="4">Hypocotyl of etiolated seedlings</tissue>
    </source>
</reference>
<feature type="compositionally biased region" description="Low complexity" evidence="1">
    <location>
        <begin position="67"/>
        <end position="82"/>
    </location>
</feature>
<dbReference type="Proteomes" id="UP000289340">
    <property type="component" value="Unassembled WGS sequence"/>
</dbReference>
<feature type="compositionally biased region" description="Polar residues" evidence="1">
    <location>
        <begin position="17"/>
        <end position="48"/>
    </location>
</feature>
<protein>
    <recommendedName>
        <fullName evidence="2">Calmodulin-binding domain-containing protein</fullName>
    </recommendedName>
</protein>
<accession>A0A0B2PTK5</accession>
<dbReference type="PANTHER" id="PTHR33349:SF27">
    <property type="entry name" value="CALMODULIN-BINDING DOMAIN, PLANT-RELATED"/>
    <property type="match status" value="1"/>
</dbReference>
<evidence type="ECO:0000313" key="5">
    <source>
        <dbReference type="Proteomes" id="UP000289340"/>
    </source>
</evidence>
<feature type="compositionally biased region" description="Basic and acidic residues" evidence="1">
    <location>
        <begin position="315"/>
        <end position="348"/>
    </location>
</feature>
<reference evidence="3" key="1">
    <citation type="submission" date="2014-07" db="EMBL/GenBank/DDBJ databases">
        <title>Identification of a novel salt tolerance gene in wild soybean by whole-genome sequencing.</title>
        <authorList>
            <person name="Lam H.-M."/>
            <person name="Qi X."/>
            <person name="Li M.-W."/>
            <person name="Liu X."/>
            <person name="Xie M."/>
            <person name="Ni M."/>
            <person name="Xu X."/>
        </authorList>
    </citation>
    <scope>NUCLEOTIDE SEQUENCE [LARGE SCALE GENOMIC DNA]</scope>
    <source>
        <tissue evidence="3">Root</tissue>
    </source>
</reference>
<feature type="compositionally biased region" description="Low complexity" evidence="1">
    <location>
        <begin position="94"/>
        <end position="111"/>
    </location>
</feature>
<name>A0A0B2PTK5_GLYSO</name>
<feature type="region of interest" description="Disordered" evidence="1">
    <location>
        <begin position="208"/>
        <end position="372"/>
    </location>
</feature>
<dbReference type="EMBL" id="KN664006">
    <property type="protein sequence ID" value="KHN11083.1"/>
    <property type="molecule type" value="Genomic_DNA"/>
</dbReference>
<dbReference type="Gramene" id="XM_028367454.1">
    <property type="protein sequence ID" value="XP_028223255.1"/>
    <property type="gene ID" value="LOC114404547"/>
</dbReference>
<feature type="compositionally biased region" description="Basic and acidic residues" evidence="1">
    <location>
        <begin position="292"/>
        <end position="302"/>
    </location>
</feature>
<feature type="domain" description="Calmodulin-binding" evidence="2">
    <location>
        <begin position="319"/>
        <end position="399"/>
    </location>
</feature>
<dbReference type="Proteomes" id="UP000053555">
    <property type="component" value="Unassembled WGS sequence"/>
</dbReference>
<feature type="region of interest" description="Disordered" evidence="1">
    <location>
        <begin position="1"/>
        <end position="190"/>
    </location>
</feature>
<sequence length="406" mass="45004">MATKAKDSSIAGKKKAPSSNSHTTITERTIKPSVTTTTNSTYKPNSTSLEKKIPNYLKPTKTSFLESPTSKQPKSGSPSSKPFVAIRRRSLDKPLSSSNSTRSLTTPRRSSIGPINKSIVPSKPILARTTISASDGKTKPLVTKGTKKTVPTNTTTSTSTKKVFNKDHASFNSTKSTPKETTKTSKVETEQVKEVTSQEVEVIKVENEEQKVHEVEHVNDHVPPDVESEHEIEHVQGLENSDPPQYQVDDERVISTVSETEKETLEEKAKNKEHELEEDNKTNQDEGGNNNESDHQENHEAKVVVNDEDEGEGGEIIREDYKSENKNNGEEAIEEQKEAVEKVEENKVEATPSKQQSGERRHGKMEAQVSNDEIEKTAKLLEARKNKVRALAGAFQTVIDHQTTSK</sequence>
<dbReference type="EMBL" id="QZWG01001072">
    <property type="protein sequence ID" value="RZB41212.1"/>
    <property type="molecule type" value="Genomic_DNA"/>
</dbReference>
<evidence type="ECO:0000313" key="3">
    <source>
        <dbReference type="EMBL" id="KHN11083.1"/>
    </source>
</evidence>
<feature type="compositionally biased region" description="Basic and acidic residues" evidence="1">
    <location>
        <begin position="177"/>
        <end position="190"/>
    </location>
</feature>